<keyword evidence="4" id="KW-1185">Reference proteome</keyword>
<accession>A0ABS9DAC3</accession>
<keyword evidence="1" id="KW-1133">Transmembrane helix</keyword>
<dbReference type="Pfam" id="PF13471">
    <property type="entry name" value="Transglut_core3"/>
    <property type="match status" value="1"/>
</dbReference>
<evidence type="ECO:0000313" key="3">
    <source>
        <dbReference type="EMBL" id="MCF2949906.1"/>
    </source>
</evidence>
<gene>
    <name evidence="3" type="ORF">L0668_17435</name>
</gene>
<organism evidence="3 4">
    <name type="scientific">Paraglaciecola algarum</name>
    <dbReference type="NCBI Taxonomy" id="3050085"/>
    <lineage>
        <taxon>Bacteria</taxon>
        <taxon>Pseudomonadati</taxon>
        <taxon>Pseudomonadota</taxon>
        <taxon>Gammaproteobacteria</taxon>
        <taxon>Alteromonadales</taxon>
        <taxon>Alteromonadaceae</taxon>
        <taxon>Paraglaciecola</taxon>
    </lineage>
</organism>
<evidence type="ECO:0000259" key="2">
    <source>
        <dbReference type="Pfam" id="PF13471"/>
    </source>
</evidence>
<evidence type="ECO:0000313" key="4">
    <source>
        <dbReference type="Proteomes" id="UP001521137"/>
    </source>
</evidence>
<dbReference type="InterPro" id="IPR053521">
    <property type="entry name" value="McjB-like"/>
</dbReference>
<keyword evidence="1" id="KW-0812">Transmembrane</keyword>
<protein>
    <submittedName>
        <fullName evidence="3">Lasso peptide biosynthesis B2 protein</fullName>
    </submittedName>
</protein>
<comment type="caution">
    <text evidence="3">The sequence shown here is derived from an EMBL/GenBank/DDBJ whole genome shotgun (WGS) entry which is preliminary data.</text>
</comment>
<dbReference type="NCBIfam" id="NF033537">
    <property type="entry name" value="lasso_biosyn_B2"/>
    <property type="match status" value="1"/>
</dbReference>
<dbReference type="InterPro" id="IPR032708">
    <property type="entry name" value="McjB_C"/>
</dbReference>
<evidence type="ECO:0000256" key="1">
    <source>
        <dbReference type="SAM" id="Phobius"/>
    </source>
</evidence>
<sequence>MPAKNKKILFRAWYLFIYWDLLISYVPYKLWKNKLFKSKHTFSDVALTDVLIITRLIEKVARNHFVSINCLRRCTVQKHILDSLGYPTQLVFGVKKQQDNLEAHCWLTFKNQIINDSLEETSTYVPLVNKDSEHKNVLKNLKNRR</sequence>
<dbReference type="Proteomes" id="UP001521137">
    <property type="component" value="Unassembled WGS sequence"/>
</dbReference>
<name>A0ABS9DAC3_9ALTE</name>
<reference evidence="3 4" key="1">
    <citation type="submission" date="2022-01" db="EMBL/GenBank/DDBJ databases">
        <title>Paraglaciecola sp. G1-23.</title>
        <authorList>
            <person name="Jin M.S."/>
            <person name="Han D.M."/>
            <person name="Kim H.M."/>
            <person name="Jeon C.O."/>
        </authorList>
    </citation>
    <scope>NUCLEOTIDE SEQUENCE [LARGE SCALE GENOMIC DNA]</scope>
    <source>
        <strain evidence="3 4">G1-23</strain>
    </source>
</reference>
<feature type="transmembrane region" description="Helical" evidence="1">
    <location>
        <begin position="12"/>
        <end position="31"/>
    </location>
</feature>
<keyword evidence="1" id="KW-0472">Membrane</keyword>
<dbReference type="EMBL" id="JAKGAS010000012">
    <property type="protein sequence ID" value="MCF2949906.1"/>
    <property type="molecule type" value="Genomic_DNA"/>
</dbReference>
<feature type="domain" description="Microcin J25-processing protein McjB C-terminal" evidence="2">
    <location>
        <begin position="47"/>
        <end position="128"/>
    </location>
</feature>
<proteinExistence type="predicted"/>
<dbReference type="RefSeq" id="WP_235314010.1">
    <property type="nucleotide sequence ID" value="NZ_JAKGAS010000012.1"/>
</dbReference>